<dbReference type="EMBL" id="FOGI01000002">
    <property type="protein sequence ID" value="SER28811.1"/>
    <property type="molecule type" value="Genomic_DNA"/>
</dbReference>
<dbReference type="SMART" id="SM00347">
    <property type="entry name" value="HTH_MARR"/>
    <property type="match status" value="1"/>
</dbReference>
<dbReference type="GO" id="GO:0003677">
    <property type="term" value="F:DNA binding"/>
    <property type="evidence" value="ECO:0007669"/>
    <property type="project" value="UniProtKB-KW"/>
</dbReference>
<dbReference type="InterPro" id="IPR000835">
    <property type="entry name" value="HTH_MarR-typ"/>
</dbReference>
<dbReference type="RefSeq" id="WP_092775328.1">
    <property type="nucleotide sequence ID" value="NZ_FOGI01000002.1"/>
</dbReference>
<keyword evidence="2 5" id="KW-0238">DNA-binding</keyword>
<reference evidence="6" key="1">
    <citation type="submission" date="2016-10" db="EMBL/GenBank/DDBJ databases">
        <authorList>
            <person name="Varghese N."/>
            <person name="Submissions S."/>
        </authorList>
    </citation>
    <scope>NUCLEOTIDE SEQUENCE [LARGE SCALE GENOMIC DNA]</scope>
    <source>
        <strain evidence="6">DSM 44260</strain>
    </source>
</reference>
<evidence type="ECO:0000259" key="4">
    <source>
        <dbReference type="PROSITE" id="PS50995"/>
    </source>
</evidence>
<dbReference type="InterPro" id="IPR039422">
    <property type="entry name" value="MarR/SlyA-like"/>
</dbReference>
<evidence type="ECO:0000313" key="6">
    <source>
        <dbReference type="Proteomes" id="UP000199051"/>
    </source>
</evidence>
<keyword evidence="6" id="KW-1185">Reference proteome</keyword>
<dbReference type="PANTHER" id="PTHR33164:SF99">
    <property type="entry name" value="MARR FAMILY REGULATORY PROTEIN"/>
    <property type="match status" value="1"/>
</dbReference>
<dbReference type="InterPro" id="IPR036388">
    <property type="entry name" value="WH-like_DNA-bd_sf"/>
</dbReference>
<evidence type="ECO:0000256" key="2">
    <source>
        <dbReference type="ARBA" id="ARBA00023125"/>
    </source>
</evidence>
<dbReference type="PROSITE" id="PS50995">
    <property type="entry name" value="HTH_MARR_2"/>
    <property type="match status" value="1"/>
</dbReference>
<accession>A0A1H9MZ14</accession>
<dbReference type="Gene3D" id="1.10.10.10">
    <property type="entry name" value="Winged helix-like DNA-binding domain superfamily/Winged helix DNA-binding domain"/>
    <property type="match status" value="1"/>
</dbReference>
<dbReference type="Proteomes" id="UP000199051">
    <property type="component" value="Unassembled WGS sequence"/>
</dbReference>
<evidence type="ECO:0000256" key="3">
    <source>
        <dbReference type="ARBA" id="ARBA00023163"/>
    </source>
</evidence>
<organism evidence="5 6">
    <name type="scientific">Actinokineospora terrae</name>
    <dbReference type="NCBI Taxonomy" id="155974"/>
    <lineage>
        <taxon>Bacteria</taxon>
        <taxon>Bacillati</taxon>
        <taxon>Actinomycetota</taxon>
        <taxon>Actinomycetes</taxon>
        <taxon>Pseudonocardiales</taxon>
        <taxon>Pseudonocardiaceae</taxon>
        <taxon>Actinokineospora</taxon>
    </lineage>
</organism>
<keyword evidence="3" id="KW-0804">Transcription</keyword>
<gene>
    <name evidence="5" type="ORF">SAMN04487818_102414</name>
</gene>
<dbReference type="AlphaFoldDB" id="A0A1H9MZ14"/>
<evidence type="ECO:0000313" key="5">
    <source>
        <dbReference type="EMBL" id="SER28811.1"/>
    </source>
</evidence>
<dbReference type="InterPro" id="IPR023187">
    <property type="entry name" value="Tscrpt_reg_MarR-type_CS"/>
</dbReference>
<sequence>MAQGPELVDQWRSMTARYNEIACRLDRELEESHGVSMNEFETLDRLAAHDADKLRMLDLAAAMYLSQSALSRTVARLERAGLVERALCEADRRGVFVRITDAGRDRYRAASETHRNILAEHLSAAD</sequence>
<dbReference type="GO" id="GO:0006950">
    <property type="term" value="P:response to stress"/>
    <property type="evidence" value="ECO:0007669"/>
    <property type="project" value="TreeGrafter"/>
</dbReference>
<evidence type="ECO:0000256" key="1">
    <source>
        <dbReference type="ARBA" id="ARBA00023015"/>
    </source>
</evidence>
<dbReference type="InterPro" id="IPR036390">
    <property type="entry name" value="WH_DNA-bd_sf"/>
</dbReference>
<feature type="domain" description="HTH marR-type" evidence="4">
    <location>
        <begin position="1"/>
        <end position="126"/>
    </location>
</feature>
<protein>
    <submittedName>
        <fullName evidence="5">DNA-binding transcriptional regulator, MarR family</fullName>
    </submittedName>
</protein>
<name>A0A1H9MZ14_9PSEU</name>
<dbReference type="PANTHER" id="PTHR33164">
    <property type="entry name" value="TRANSCRIPTIONAL REGULATOR, MARR FAMILY"/>
    <property type="match status" value="1"/>
</dbReference>
<dbReference type="STRING" id="155974.SAMN04487818_102414"/>
<dbReference type="PRINTS" id="PR00598">
    <property type="entry name" value="HTHMARR"/>
</dbReference>
<dbReference type="GO" id="GO:0003700">
    <property type="term" value="F:DNA-binding transcription factor activity"/>
    <property type="evidence" value="ECO:0007669"/>
    <property type="project" value="InterPro"/>
</dbReference>
<proteinExistence type="predicted"/>
<dbReference type="PROSITE" id="PS01117">
    <property type="entry name" value="HTH_MARR_1"/>
    <property type="match status" value="1"/>
</dbReference>
<dbReference type="Pfam" id="PF12802">
    <property type="entry name" value="MarR_2"/>
    <property type="match status" value="1"/>
</dbReference>
<keyword evidence="1" id="KW-0805">Transcription regulation</keyword>
<dbReference type="SUPFAM" id="SSF46785">
    <property type="entry name" value="Winged helix' DNA-binding domain"/>
    <property type="match status" value="1"/>
</dbReference>